<evidence type="ECO:0000256" key="6">
    <source>
        <dbReference type="ARBA" id="ARBA00022777"/>
    </source>
</evidence>
<protein>
    <recommendedName>
        <fullName evidence="3">histidine kinase</fullName>
        <ecNumber evidence="3">2.7.13.3</ecNumber>
    </recommendedName>
</protein>
<dbReference type="InterPro" id="IPR050428">
    <property type="entry name" value="TCS_sensor_his_kinase"/>
</dbReference>
<evidence type="ECO:0000256" key="8">
    <source>
        <dbReference type="ARBA" id="ARBA00023136"/>
    </source>
</evidence>
<keyword evidence="5" id="KW-0808">Transferase</keyword>
<dbReference type="InterPro" id="IPR036097">
    <property type="entry name" value="HisK_dim/P_sf"/>
</dbReference>
<dbReference type="SMART" id="SM00388">
    <property type="entry name" value="HisKA"/>
    <property type="match status" value="1"/>
</dbReference>
<dbReference type="GO" id="GO:0000155">
    <property type="term" value="F:phosphorelay sensor kinase activity"/>
    <property type="evidence" value="ECO:0007669"/>
    <property type="project" value="InterPro"/>
</dbReference>
<keyword evidence="7" id="KW-0902">Two-component regulatory system</keyword>
<organism evidence="11">
    <name type="scientific">hydrothermal vent metagenome</name>
    <dbReference type="NCBI Taxonomy" id="652676"/>
    <lineage>
        <taxon>unclassified sequences</taxon>
        <taxon>metagenomes</taxon>
        <taxon>ecological metagenomes</taxon>
    </lineage>
</organism>
<reference evidence="11" key="1">
    <citation type="submission" date="2018-06" db="EMBL/GenBank/DDBJ databases">
        <authorList>
            <person name="Zhirakovskaya E."/>
        </authorList>
    </citation>
    <scope>NUCLEOTIDE SEQUENCE</scope>
</reference>
<evidence type="ECO:0000256" key="3">
    <source>
        <dbReference type="ARBA" id="ARBA00012438"/>
    </source>
</evidence>
<proteinExistence type="predicted"/>
<dbReference type="EMBL" id="UOED01000010">
    <property type="protein sequence ID" value="VAV86565.1"/>
    <property type="molecule type" value="Genomic_DNA"/>
</dbReference>
<dbReference type="PANTHER" id="PTHR45436">
    <property type="entry name" value="SENSOR HISTIDINE KINASE YKOH"/>
    <property type="match status" value="1"/>
</dbReference>
<dbReference type="InterPro" id="IPR003661">
    <property type="entry name" value="HisK_dim/P_dom"/>
</dbReference>
<dbReference type="GO" id="GO:0005886">
    <property type="term" value="C:plasma membrane"/>
    <property type="evidence" value="ECO:0007669"/>
    <property type="project" value="TreeGrafter"/>
</dbReference>
<evidence type="ECO:0000256" key="7">
    <source>
        <dbReference type="ARBA" id="ARBA00023012"/>
    </source>
</evidence>
<dbReference type="AlphaFoldDB" id="A0A3B0RSX3"/>
<evidence type="ECO:0000256" key="9">
    <source>
        <dbReference type="SAM" id="Phobius"/>
    </source>
</evidence>
<keyword evidence="4" id="KW-0597">Phosphoprotein</keyword>
<keyword evidence="6" id="KW-0418">Kinase</keyword>
<dbReference type="Pfam" id="PF00512">
    <property type="entry name" value="HisKA"/>
    <property type="match status" value="1"/>
</dbReference>
<keyword evidence="9" id="KW-0812">Transmembrane</keyword>
<feature type="transmembrane region" description="Helical" evidence="9">
    <location>
        <begin position="18"/>
        <end position="40"/>
    </location>
</feature>
<dbReference type="Gene3D" id="1.10.287.130">
    <property type="match status" value="1"/>
</dbReference>
<dbReference type="EC" id="2.7.13.3" evidence="3"/>
<comment type="catalytic activity">
    <reaction evidence="1">
        <text>ATP + protein L-histidine = ADP + protein N-phospho-L-histidine.</text>
        <dbReference type="EC" id="2.7.13.3"/>
    </reaction>
</comment>
<keyword evidence="8 9" id="KW-0472">Membrane</keyword>
<dbReference type="CDD" id="cd00082">
    <property type="entry name" value="HisKA"/>
    <property type="match status" value="1"/>
</dbReference>
<dbReference type="PANTHER" id="PTHR45436:SF15">
    <property type="entry name" value="SENSOR HISTIDINE KINASE CUSS"/>
    <property type="match status" value="1"/>
</dbReference>
<feature type="non-terminal residue" evidence="11">
    <location>
        <position position="303"/>
    </location>
</feature>
<feature type="domain" description="Signal transduction histidine kinase dimerisation/phosphoacceptor" evidence="10">
    <location>
        <begin position="226"/>
        <end position="291"/>
    </location>
</feature>
<dbReference type="SUPFAM" id="SSF47384">
    <property type="entry name" value="Homodimeric domain of signal transducing histidine kinase"/>
    <property type="match status" value="1"/>
</dbReference>
<accession>A0A3B0RSX3</accession>
<evidence type="ECO:0000313" key="11">
    <source>
        <dbReference type="EMBL" id="VAV86565.1"/>
    </source>
</evidence>
<keyword evidence="9" id="KW-1133">Transmembrane helix</keyword>
<evidence type="ECO:0000256" key="2">
    <source>
        <dbReference type="ARBA" id="ARBA00004141"/>
    </source>
</evidence>
<evidence type="ECO:0000259" key="10">
    <source>
        <dbReference type="SMART" id="SM00388"/>
    </source>
</evidence>
<gene>
    <name evidence="11" type="ORF">MNBD_ALPHA02-697</name>
</gene>
<evidence type="ECO:0000256" key="4">
    <source>
        <dbReference type="ARBA" id="ARBA00022553"/>
    </source>
</evidence>
<feature type="transmembrane region" description="Helical" evidence="9">
    <location>
        <begin position="149"/>
        <end position="168"/>
    </location>
</feature>
<evidence type="ECO:0000256" key="1">
    <source>
        <dbReference type="ARBA" id="ARBA00000085"/>
    </source>
</evidence>
<evidence type="ECO:0000256" key="5">
    <source>
        <dbReference type="ARBA" id="ARBA00022679"/>
    </source>
</evidence>
<sequence>MDGVEVEVPVSLRSRLSLWVSLVILAVALISGIFSFVAAFEEVNEWQDDMLHQVATLSGRQAPDINGDSSPAGNSGSDRIFVQLIKPGQTFTENNPDTRLELPSNLTEGIQTVRVGEDSYRVFVKTLGKGERLAVAQSTTERDEMARDGALRTLLPFLILVPLLLLIVRRLIRLILKPVVDVANEIDRRGETELHPVSHEALPAEITPFVAAINRLLRRVTQSMAKERRFVADAAHELRSPLTALSLQAEHLASAELPVTARERLDDLRGGIDRSRDLLDQLLALARAQTGFGHMAVSVSLQH</sequence>
<name>A0A3B0RSX3_9ZZZZ</name>
<comment type="subcellular location">
    <subcellularLocation>
        <location evidence="2">Membrane</location>
        <topology evidence="2">Multi-pass membrane protein</topology>
    </subcellularLocation>
</comment>